<reference evidence="7" key="1">
    <citation type="submission" date="2025-08" db="UniProtKB">
        <authorList>
            <consortium name="RefSeq"/>
        </authorList>
    </citation>
    <scope>IDENTIFICATION</scope>
</reference>
<evidence type="ECO:0000256" key="2">
    <source>
        <dbReference type="ARBA" id="ARBA00022837"/>
    </source>
</evidence>
<proteinExistence type="inferred from homology"/>
<evidence type="ECO:0000256" key="1">
    <source>
        <dbReference type="ARBA" id="ARBA00007828"/>
    </source>
</evidence>
<sequence length="181" mass="21193">MSGSTNENYLTQYRNSYPLHVADLFRIWYHYDIDKSGYLETPKFKKFLEDLITSGGNKTTTKEVEEYAKHMIETYDLNRDEKINICELSKLISIQKNFLKGFKKLSLKDFDVIFEHYNRSGTGRLDNYELLGFIFNLMEKIDAIKARSIKDIEAYKAVVLRSIGKKGKNSVSKEDLQLFFI</sequence>
<dbReference type="InterPro" id="IPR011992">
    <property type="entry name" value="EF-hand-dom_pair"/>
</dbReference>
<organism evidence="6 7">
    <name type="scientific">Hydra vulgaris</name>
    <name type="common">Hydra</name>
    <name type="synonym">Hydra attenuata</name>
    <dbReference type="NCBI Taxonomy" id="6087"/>
    <lineage>
        <taxon>Eukaryota</taxon>
        <taxon>Metazoa</taxon>
        <taxon>Cnidaria</taxon>
        <taxon>Hydrozoa</taxon>
        <taxon>Hydroidolina</taxon>
        <taxon>Anthoathecata</taxon>
        <taxon>Aplanulata</taxon>
        <taxon>Hydridae</taxon>
        <taxon>Hydra</taxon>
    </lineage>
</organism>
<name>A0ABM4C0S2_HYDVU</name>
<dbReference type="PANTHER" id="PTHR19972:SF10">
    <property type="entry name" value="CALBINDIN-32"/>
    <property type="match status" value="1"/>
</dbReference>
<dbReference type="PANTHER" id="PTHR19972">
    <property type="entry name" value="CALBINDIN"/>
    <property type="match status" value="1"/>
</dbReference>
<keyword evidence="2" id="KW-0106">Calcium</keyword>
<accession>A0ABM4C0S2</accession>
<keyword evidence="6" id="KW-1185">Reference proteome</keyword>
<dbReference type="RefSeq" id="XP_065655141.1">
    <property type="nucleotide sequence ID" value="XM_065799069.1"/>
</dbReference>
<dbReference type="PROSITE" id="PS50222">
    <property type="entry name" value="EF_HAND_2"/>
    <property type="match status" value="3"/>
</dbReference>
<comment type="similarity">
    <text evidence="1">Belongs to the aequorin family.</text>
</comment>
<evidence type="ECO:0000313" key="7">
    <source>
        <dbReference type="RefSeq" id="XP_065655141.1"/>
    </source>
</evidence>
<evidence type="ECO:0000256" key="4">
    <source>
        <dbReference type="ARBA" id="ARBA00023262"/>
    </source>
</evidence>
<dbReference type="InterPro" id="IPR002048">
    <property type="entry name" value="EF_hand_dom"/>
</dbReference>
<evidence type="ECO:0000259" key="5">
    <source>
        <dbReference type="PROSITE" id="PS50222"/>
    </source>
</evidence>
<gene>
    <name evidence="7" type="primary">LOC105848860</name>
</gene>
<feature type="domain" description="EF-hand" evidence="5">
    <location>
        <begin position="19"/>
        <end position="54"/>
    </location>
</feature>
<feature type="domain" description="EF-hand" evidence="5">
    <location>
        <begin position="63"/>
        <end position="98"/>
    </location>
</feature>
<feature type="domain" description="EF-hand" evidence="5">
    <location>
        <begin position="105"/>
        <end position="140"/>
    </location>
</feature>
<dbReference type="InterPro" id="IPR051001">
    <property type="entry name" value="Calbindin_Ca-bind"/>
</dbReference>
<dbReference type="Proteomes" id="UP001652625">
    <property type="component" value="Chromosome 06"/>
</dbReference>
<keyword evidence="4" id="KW-0599">Photoprotein</keyword>
<evidence type="ECO:0000313" key="6">
    <source>
        <dbReference type="Proteomes" id="UP001652625"/>
    </source>
</evidence>
<dbReference type="GeneID" id="105848860"/>
<protein>
    <submittedName>
        <fullName evidence="7">Calbindin-32 isoform X5</fullName>
    </submittedName>
</protein>
<dbReference type="SUPFAM" id="SSF47473">
    <property type="entry name" value="EF-hand"/>
    <property type="match status" value="1"/>
</dbReference>
<dbReference type="SMART" id="SM00054">
    <property type="entry name" value="EFh"/>
    <property type="match status" value="3"/>
</dbReference>
<dbReference type="Gene3D" id="1.10.238.10">
    <property type="entry name" value="EF-hand"/>
    <property type="match status" value="2"/>
</dbReference>
<keyword evidence="3" id="KW-0455">Luminescence</keyword>
<evidence type="ECO:0000256" key="3">
    <source>
        <dbReference type="ARBA" id="ARBA00023223"/>
    </source>
</evidence>